<evidence type="ECO:0000313" key="3">
    <source>
        <dbReference type="Proteomes" id="UP000516260"/>
    </source>
</evidence>
<feature type="transmembrane region" description="Helical" evidence="1">
    <location>
        <begin position="19"/>
        <end position="37"/>
    </location>
</feature>
<keyword evidence="3" id="KW-1185">Reference proteome</keyword>
<evidence type="ECO:0000313" key="2">
    <source>
        <dbReference type="EMBL" id="TNM99807.1"/>
    </source>
</evidence>
<gene>
    <name evidence="2" type="ORF">fugu_012840</name>
</gene>
<organism evidence="2 3">
    <name type="scientific">Takifugu bimaculatus</name>
    <dbReference type="NCBI Taxonomy" id="433685"/>
    <lineage>
        <taxon>Eukaryota</taxon>
        <taxon>Metazoa</taxon>
        <taxon>Chordata</taxon>
        <taxon>Craniata</taxon>
        <taxon>Vertebrata</taxon>
        <taxon>Euteleostomi</taxon>
        <taxon>Actinopterygii</taxon>
        <taxon>Neopterygii</taxon>
        <taxon>Teleostei</taxon>
        <taxon>Neoteleostei</taxon>
        <taxon>Acanthomorphata</taxon>
        <taxon>Eupercaria</taxon>
        <taxon>Tetraodontiformes</taxon>
        <taxon>Tetradontoidea</taxon>
        <taxon>Tetraodontidae</taxon>
        <taxon>Takifugu</taxon>
    </lineage>
</organism>
<keyword evidence="1" id="KW-0812">Transmembrane</keyword>
<reference evidence="2 3" key="1">
    <citation type="submission" date="2019-04" db="EMBL/GenBank/DDBJ databases">
        <title>The sequence and de novo assembly of Takifugu bimaculatus genome using PacBio and Hi-C technologies.</title>
        <authorList>
            <person name="Xu P."/>
            <person name="Liu B."/>
            <person name="Zhou Z."/>
        </authorList>
    </citation>
    <scope>NUCLEOTIDE SEQUENCE [LARGE SCALE GENOMIC DNA]</scope>
    <source>
        <strain evidence="2">TB-2018</strain>
        <tissue evidence="2">Muscle</tissue>
    </source>
</reference>
<protein>
    <submittedName>
        <fullName evidence="2">Uncharacterized protein</fullName>
    </submittedName>
</protein>
<name>A0A4Z2C6H0_9TELE</name>
<dbReference type="AlphaFoldDB" id="A0A4Z2C6H0"/>
<dbReference type="EMBL" id="SWLE01000005">
    <property type="protein sequence ID" value="TNM99807.1"/>
    <property type="molecule type" value="Genomic_DNA"/>
</dbReference>
<comment type="caution">
    <text evidence="2">The sequence shown here is derived from an EMBL/GenBank/DDBJ whole genome shotgun (WGS) entry which is preliminary data.</text>
</comment>
<sequence length="137" mass="15011">MGEEKVGAPPRTSWRDVRGAALCVAASLLFSGLFVWISELQSRIGDLERQQITACTRSAEQVEPLILGRLDHILEEKLAAHLSKRREAREAPHGCLCPPGFSLLGRLAHDFTVADGLMLQCHVSLFSHCGVTARNLP</sequence>
<keyword evidence="1" id="KW-1133">Transmembrane helix</keyword>
<proteinExistence type="predicted"/>
<accession>A0A4Z2C6H0</accession>
<keyword evidence="1" id="KW-0472">Membrane</keyword>
<evidence type="ECO:0000256" key="1">
    <source>
        <dbReference type="SAM" id="Phobius"/>
    </source>
</evidence>
<dbReference type="Proteomes" id="UP000516260">
    <property type="component" value="Chromosome 13"/>
</dbReference>